<reference evidence="2 3" key="1">
    <citation type="submission" date="2021-01" db="EMBL/GenBank/DDBJ databases">
        <title>Whole genome shotgun sequence of Catellatospora chokoriensis NBRC 107358.</title>
        <authorList>
            <person name="Komaki H."/>
            <person name="Tamura T."/>
        </authorList>
    </citation>
    <scope>NUCLEOTIDE SEQUENCE [LARGE SCALE GENOMIC DNA]</scope>
    <source>
        <strain evidence="2 3">NBRC 107358</strain>
    </source>
</reference>
<accession>A0A8J3NR78</accession>
<name>A0A8J3NR78_9ACTN</name>
<sequence length="158" mass="18185">MLRMLRRLGQYLFCLMFIGIGLVVAVVFDRDEAPWWAGPIFAAVGTLLLVVFFLVNRWRDRRNAILEHGVDGRGLVTEVKPTAQWESNDVRHFRMTMTIEVPGRAPYTATARQPYHRTRWDRIRPGLVVPVRVHPGDPARVMVATDWLNNPSRKPEPS</sequence>
<dbReference type="EMBL" id="BONG01000019">
    <property type="protein sequence ID" value="GIF89922.1"/>
    <property type="molecule type" value="Genomic_DNA"/>
</dbReference>
<proteinExistence type="predicted"/>
<keyword evidence="1" id="KW-1133">Transmembrane helix</keyword>
<keyword evidence="1" id="KW-0472">Membrane</keyword>
<organism evidence="2 3">
    <name type="scientific">Catellatospora chokoriensis</name>
    <dbReference type="NCBI Taxonomy" id="310353"/>
    <lineage>
        <taxon>Bacteria</taxon>
        <taxon>Bacillati</taxon>
        <taxon>Actinomycetota</taxon>
        <taxon>Actinomycetes</taxon>
        <taxon>Micromonosporales</taxon>
        <taxon>Micromonosporaceae</taxon>
        <taxon>Catellatospora</taxon>
    </lineage>
</organism>
<dbReference type="AlphaFoldDB" id="A0A8J3NR78"/>
<protein>
    <recommendedName>
        <fullName evidence="4">DUF3592 domain-containing protein</fullName>
    </recommendedName>
</protein>
<dbReference type="RefSeq" id="WP_191843278.1">
    <property type="nucleotide sequence ID" value="NZ_BAAALB010000023.1"/>
</dbReference>
<keyword evidence="3" id="KW-1185">Reference proteome</keyword>
<evidence type="ECO:0000313" key="3">
    <source>
        <dbReference type="Proteomes" id="UP000619293"/>
    </source>
</evidence>
<feature type="transmembrane region" description="Helical" evidence="1">
    <location>
        <begin position="34"/>
        <end position="55"/>
    </location>
</feature>
<dbReference type="Proteomes" id="UP000619293">
    <property type="component" value="Unassembled WGS sequence"/>
</dbReference>
<evidence type="ECO:0008006" key="4">
    <source>
        <dbReference type="Google" id="ProtNLM"/>
    </source>
</evidence>
<comment type="caution">
    <text evidence="2">The sequence shown here is derived from an EMBL/GenBank/DDBJ whole genome shotgun (WGS) entry which is preliminary data.</text>
</comment>
<gene>
    <name evidence="2" type="ORF">Cch02nite_33660</name>
</gene>
<evidence type="ECO:0000256" key="1">
    <source>
        <dbReference type="SAM" id="Phobius"/>
    </source>
</evidence>
<feature type="transmembrane region" description="Helical" evidence="1">
    <location>
        <begin position="12"/>
        <end position="28"/>
    </location>
</feature>
<evidence type="ECO:0000313" key="2">
    <source>
        <dbReference type="EMBL" id="GIF89922.1"/>
    </source>
</evidence>
<keyword evidence="1" id="KW-0812">Transmembrane</keyword>